<feature type="transmembrane region" description="Helical" evidence="2">
    <location>
        <begin position="135"/>
        <end position="156"/>
    </location>
</feature>
<organism evidence="5 6">
    <name type="scientific">Plasmodium chabaudi chabaudi</name>
    <dbReference type="NCBI Taxonomy" id="31271"/>
    <lineage>
        <taxon>Eukaryota</taxon>
        <taxon>Sar</taxon>
        <taxon>Alveolata</taxon>
        <taxon>Apicomplexa</taxon>
        <taxon>Aconoidasida</taxon>
        <taxon>Haemosporida</taxon>
        <taxon>Plasmodiidae</taxon>
        <taxon>Plasmodium</taxon>
        <taxon>Plasmodium (Vinckeia)</taxon>
    </lineage>
</organism>
<dbReference type="GeneID" id="3495184"/>
<gene>
    <name evidence="3" type="ORF">PCHAJ_000347400</name>
    <name evidence="5" type="ORF">PCHAS_1242600</name>
    <name evidence="4" type="ORF">PCHCB_000350100</name>
</gene>
<feature type="transmembrane region" description="Helical" evidence="2">
    <location>
        <begin position="99"/>
        <end position="119"/>
    </location>
</feature>
<dbReference type="OrthoDB" id="385233at2759"/>
<evidence type="ECO:0000313" key="3">
    <source>
        <dbReference type="EMBL" id="SCM25498.1"/>
    </source>
</evidence>
<dbReference type="Proteomes" id="UP000071118">
    <property type="component" value="Chromosome 12"/>
</dbReference>
<protein>
    <submittedName>
        <fullName evidence="5">Uncharacterized protein</fullName>
    </submittedName>
</protein>
<evidence type="ECO:0000313" key="7">
    <source>
        <dbReference type="Proteomes" id="UP000195489"/>
    </source>
</evidence>
<keyword evidence="6" id="KW-1185">Reference proteome</keyword>
<evidence type="ECO:0000256" key="1">
    <source>
        <dbReference type="SAM" id="MobiDB-lite"/>
    </source>
</evidence>
<dbReference type="EMBL" id="LT608178">
    <property type="protein sequence ID" value="SCM25498.1"/>
    <property type="molecule type" value="Genomic_DNA"/>
</dbReference>
<dbReference type="VEuPathDB" id="PlasmoDB:PCHAS_1242600"/>
<evidence type="ECO:0000313" key="5">
    <source>
        <dbReference type="EMBL" id="VTZ69897.1"/>
    </source>
</evidence>
<evidence type="ECO:0000313" key="8">
    <source>
        <dbReference type="Proteomes" id="UP000507163"/>
    </source>
</evidence>
<keyword evidence="2" id="KW-1133">Transmembrane helix</keyword>
<dbReference type="RefSeq" id="XP_742096.2">
    <property type="nucleotide sequence ID" value="XM_737003.2"/>
</dbReference>
<keyword evidence="2" id="KW-0472">Membrane</keyword>
<name>A0A077TNE4_PLACU</name>
<dbReference type="KEGG" id="pcb:PCHAS_1242600"/>
<proteinExistence type="predicted"/>
<evidence type="ECO:0000313" key="6">
    <source>
        <dbReference type="Proteomes" id="UP000071118"/>
    </source>
</evidence>
<accession>A0A077TNE4</accession>
<evidence type="ECO:0000313" key="4">
    <source>
        <dbReference type="EMBL" id="SCN62498.1"/>
    </source>
</evidence>
<dbReference type="AlphaFoldDB" id="A0A077TNE4"/>
<sequence>MNKFYVPNQNDTENSLNDGPPTYMEDDIPKNRYREKHSIVYDGTIDINSITDINGIPITKEFDFIYDEKIDNIIIPNRNNINGSTILISNTTRIDYKCIFRYAAECSSFLCAVGMWGILEDIFRILSKDDCYIMFYYYFCFAIIFASLTFAFNLYFNESEDVNKYAFSDLENQG</sequence>
<reference evidence="5 6" key="1">
    <citation type="journal article" date="2014" name="BMC Biol.">
        <title>A comprehensive evaluation of rodent malaria parasite genomes and gene expression.</title>
        <authorList>
            <person name="Otto T.D."/>
            <person name="Bohme U."/>
            <person name="Jackson A.P."/>
            <person name="Hunt M."/>
            <person name="Franke-Fayard B."/>
            <person name="Hoeijmakers W.A."/>
            <person name="Religa A.A."/>
            <person name="Robertson L."/>
            <person name="Sanders M."/>
            <person name="Ogun S.A."/>
            <person name="Cunningham D."/>
            <person name="Erhart A."/>
            <person name="Billker O."/>
            <person name="Khan S.M."/>
            <person name="Stunnenberg H.G."/>
            <person name="Langhorne J."/>
            <person name="Holder A.A."/>
            <person name="Waters A.P."/>
            <person name="Newbold C.I."/>
            <person name="Pain A."/>
            <person name="Berriman M."/>
            <person name="Janse C.J."/>
        </authorList>
    </citation>
    <scope>NUCLEOTIDE SEQUENCE [LARGE SCALE GENOMIC DNA]</scope>
    <source>
        <strain evidence="5 6">AS</strain>
    </source>
</reference>
<evidence type="ECO:0000256" key="2">
    <source>
        <dbReference type="SAM" id="Phobius"/>
    </source>
</evidence>
<reference evidence="5" key="2">
    <citation type="submission" date="2014-05" db="EMBL/GenBank/DDBJ databases">
        <authorList>
            <person name="Aslett M.A."/>
            <person name="De Silva N."/>
        </authorList>
    </citation>
    <scope>NUCLEOTIDE SEQUENCE</scope>
    <source>
        <strain evidence="5">AS</strain>
    </source>
</reference>
<dbReference type="Proteomes" id="UP000195489">
    <property type="component" value="Chromosome 12"/>
</dbReference>
<keyword evidence="2" id="KW-0812">Transmembrane</keyword>
<dbReference type="EMBL" id="LK022889">
    <property type="protein sequence ID" value="VTZ69897.1"/>
    <property type="molecule type" value="Genomic_DNA"/>
</dbReference>
<feature type="region of interest" description="Disordered" evidence="1">
    <location>
        <begin position="1"/>
        <end position="21"/>
    </location>
</feature>
<feature type="compositionally biased region" description="Polar residues" evidence="1">
    <location>
        <begin position="7"/>
        <end position="17"/>
    </location>
</feature>
<dbReference type="EMBL" id="LT608164">
    <property type="protein sequence ID" value="SCN62498.1"/>
    <property type="molecule type" value="Genomic_DNA"/>
</dbReference>
<dbReference type="Proteomes" id="UP000507163">
    <property type="component" value="Chromosome 12"/>
</dbReference>
<reference evidence="5" key="3">
    <citation type="submission" date="2019-05" db="EMBL/GenBank/DDBJ databases">
        <authorList>
            <consortium name="Pathogen Informatics"/>
        </authorList>
    </citation>
    <scope>NUCLEOTIDE SEQUENCE</scope>
    <source>
        <strain evidence="3 8">AJ</strain>
        <strain evidence="5">AS</strain>
        <strain evidence="4 7">CB</strain>
    </source>
</reference>